<dbReference type="AlphaFoldDB" id="A0A9X3ALM8"/>
<proteinExistence type="inferred from homology"/>
<dbReference type="PANTHER" id="PTHR46553">
    <property type="entry name" value="ADENINE NUCLEOTIDE ALPHA HYDROLASES-LIKE SUPERFAMILY PROTEIN"/>
    <property type="match status" value="1"/>
</dbReference>
<reference evidence="3" key="1">
    <citation type="submission" date="2022-08" db="EMBL/GenBank/DDBJ databases">
        <authorList>
            <person name="Tistechok S."/>
            <person name="Samborskyy M."/>
            <person name="Roman I."/>
        </authorList>
    </citation>
    <scope>NUCLEOTIDE SEQUENCE</scope>
    <source>
        <strain evidence="3">DSM 103496</strain>
    </source>
</reference>
<keyword evidence="4" id="KW-1185">Reference proteome</keyword>
<dbReference type="InterPro" id="IPR006016">
    <property type="entry name" value="UspA"/>
</dbReference>
<evidence type="ECO:0000256" key="1">
    <source>
        <dbReference type="ARBA" id="ARBA00008791"/>
    </source>
</evidence>
<name>A0A9X3ALM8_9PSEU</name>
<evidence type="ECO:0000259" key="2">
    <source>
        <dbReference type="Pfam" id="PF00582"/>
    </source>
</evidence>
<gene>
    <name evidence="3" type="ORF">NZH93_48605</name>
</gene>
<protein>
    <submittedName>
        <fullName evidence="3">Universal stress protein</fullName>
    </submittedName>
</protein>
<accession>A0A9X3ALM8</accession>
<dbReference type="CDD" id="cd23659">
    <property type="entry name" value="USP_At3g01520-like"/>
    <property type="match status" value="1"/>
</dbReference>
<dbReference type="Pfam" id="PF00582">
    <property type="entry name" value="Usp"/>
    <property type="match status" value="1"/>
</dbReference>
<feature type="domain" description="UspA" evidence="2">
    <location>
        <begin position="16"/>
        <end position="153"/>
    </location>
</feature>
<organism evidence="3 4">
    <name type="scientific">Umezawaea endophytica</name>
    <dbReference type="NCBI Taxonomy" id="1654476"/>
    <lineage>
        <taxon>Bacteria</taxon>
        <taxon>Bacillati</taxon>
        <taxon>Actinomycetota</taxon>
        <taxon>Actinomycetes</taxon>
        <taxon>Pseudonocardiales</taxon>
        <taxon>Pseudonocardiaceae</taxon>
        <taxon>Umezawaea</taxon>
    </lineage>
</organism>
<dbReference type="EMBL" id="JANYMP010000053">
    <property type="protein sequence ID" value="MCS7484740.1"/>
    <property type="molecule type" value="Genomic_DNA"/>
</dbReference>
<sequence>MPPAQEERIMNDFDSRPIVVGVDGSPASQAALAWAVEEAARRGCAVEAITGQHRDFGMAVGAVPIDMMIGMLPEELRAAQQDVLDTAVAGVTTEVEIRTTAAAEEAKLALVEAAKHASLLVVGRRGLGAVMATLLGSVSLYCVHHASCPVVVINGPAVEPAHEHPLRSSAPITPGPLY</sequence>
<comment type="similarity">
    <text evidence="1">Belongs to the universal stress protein A family.</text>
</comment>
<evidence type="ECO:0000313" key="3">
    <source>
        <dbReference type="EMBL" id="MCS7484740.1"/>
    </source>
</evidence>
<dbReference type="PANTHER" id="PTHR46553:SF3">
    <property type="entry name" value="ADENINE NUCLEOTIDE ALPHA HYDROLASES-LIKE SUPERFAMILY PROTEIN"/>
    <property type="match status" value="1"/>
</dbReference>
<dbReference type="InterPro" id="IPR014729">
    <property type="entry name" value="Rossmann-like_a/b/a_fold"/>
</dbReference>
<evidence type="ECO:0000313" key="4">
    <source>
        <dbReference type="Proteomes" id="UP001141259"/>
    </source>
</evidence>
<dbReference type="Gene3D" id="3.40.50.620">
    <property type="entry name" value="HUPs"/>
    <property type="match status" value="1"/>
</dbReference>
<dbReference type="PRINTS" id="PR01438">
    <property type="entry name" value="UNVRSLSTRESS"/>
</dbReference>
<dbReference type="Proteomes" id="UP001141259">
    <property type="component" value="Unassembled WGS sequence"/>
</dbReference>
<comment type="caution">
    <text evidence="3">The sequence shown here is derived from an EMBL/GenBank/DDBJ whole genome shotgun (WGS) entry which is preliminary data.</text>
</comment>
<dbReference type="RefSeq" id="WP_259630185.1">
    <property type="nucleotide sequence ID" value="NZ_JANYMP010000053.1"/>
</dbReference>
<dbReference type="InterPro" id="IPR006015">
    <property type="entry name" value="Universal_stress_UspA"/>
</dbReference>
<dbReference type="SUPFAM" id="SSF52402">
    <property type="entry name" value="Adenine nucleotide alpha hydrolases-like"/>
    <property type="match status" value="1"/>
</dbReference>